<protein>
    <submittedName>
        <fullName evidence="1">Uncharacterized protein</fullName>
    </submittedName>
</protein>
<evidence type="ECO:0000313" key="2">
    <source>
        <dbReference type="Proteomes" id="UP001162131"/>
    </source>
</evidence>
<proteinExistence type="predicted"/>
<evidence type="ECO:0000313" key="1">
    <source>
        <dbReference type="EMBL" id="CAG9324455.1"/>
    </source>
</evidence>
<keyword evidence="2" id="KW-1185">Reference proteome</keyword>
<name>A0AAU9JLV2_9CILI</name>
<accession>A0AAU9JLV2</accession>
<sequence length="66" mass="7553">MSQESISIGQKSRSPLKEIKLPELARSPTVKHKRGYSIFKESIIHLLRQKPIPPWKQLDGIKPSGY</sequence>
<dbReference type="AlphaFoldDB" id="A0AAU9JLV2"/>
<organism evidence="1 2">
    <name type="scientific">Blepharisma stoltei</name>
    <dbReference type="NCBI Taxonomy" id="1481888"/>
    <lineage>
        <taxon>Eukaryota</taxon>
        <taxon>Sar</taxon>
        <taxon>Alveolata</taxon>
        <taxon>Ciliophora</taxon>
        <taxon>Postciliodesmatophora</taxon>
        <taxon>Heterotrichea</taxon>
        <taxon>Heterotrichida</taxon>
        <taxon>Blepharismidae</taxon>
        <taxon>Blepharisma</taxon>
    </lineage>
</organism>
<reference evidence="1" key="1">
    <citation type="submission" date="2021-09" db="EMBL/GenBank/DDBJ databases">
        <authorList>
            <consortium name="AG Swart"/>
            <person name="Singh M."/>
            <person name="Singh A."/>
            <person name="Seah K."/>
            <person name="Emmerich C."/>
        </authorList>
    </citation>
    <scope>NUCLEOTIDE SEQUENCE</scope>
    <source>
        <strain evidence="1">ATCC30299</strain>
    </source>
</reference>
<comment type="caution">
    <text evidence="1">The sequence shown here is derived from an EMBL/GenBank/DDBJ whole genome shotgun (WGS) entry which is preliminary data.</text>
</comment>
<dbReference type="EMBL" id="CAJZBQ010000036">
    <property type="protein sequence ID" value="CAG9324455.1"/>
    <property type="molecule type" value="Genomic_DNA"/>
</dbReference>
<dbReference type="Proteomes" id="UP001162131">
    <property type="component" value="Unassembled WGS sequence"/>
</dbReference>
<gene>
    <name evidence="1" type="ORF">BSTOLATCC_MIC36245</name>
</gene>